<dbReference type="Gene3D" id="2.150.10.10">
    <property type="entry name" value="Serralysin-like metalloprotease, C-terminal"/>
    <property type="match status" value="8"/>
</dbReference>
<dbReference type="Pfam" id="PF00353">
    <property type="entry name" value="HemolysinCabind"/>
    <property type="match status" value="10"/>
</dbReference>
<dbReference type="GO" id="GO:0004252">
    <property type="term" value="F:serine-type endopeptidase activity"/>
    <property type="evidence" value="ECO:0007669"/>
    <property type="project" value="InterPro"/>
</dbReference>
<dbReference type="InterPro" id="IPR001343">
    <property type="entry name" value="Hemolysn_Ca-bd"/>
</dbReference>
<evidence type="ECO:0000256" key="2">
    <source>
        <dbReference type="ARBA" id="ARBA00022801"/>
    </source>
</evidence>
<keyword evidence="4" id="KW-0106">Calcium</keyword>
<sequence length="2286" mass="247828">MSSGNKALLASASYIDFFNSDGYMKNKEKIEENLKGVRGLTESQINQFLDTYEVLDQQLETASGFSAMVVREKSSGKNLFVIRGTQEPVDFLQDGMLVATGLAKAQVIDALNYFNKVTTPKGQTYNEVSWKTLPAPPSPFPVPRRTLISSEKQGTGIISGKVDLVGHSLGHSVAVALNSMVDNVDKVIGLNGAGINLERNSTDLEHIAALARRQVNYGRTNITNYVGSNIRLVASSIPYNQYGKMVVLDTGFTYTPSSFSIKSKYGLYNIGGKNPFDFFTQAIDDHGVNTLIPVMQENTLFASTKSTIDLTKRIDPNTLQYNGFYVSPLKLLEKTADGKYKYDPVYKNHGWGLWSDSHALNFDHGEKGSVDNTFNAFTANILSNDYRVTNNNFSRSPIIESALSSKPTAQKDYLKLNHMANFGRSRLPVDPLVLDLNGDGVKLTGYTENAVLFDIDNDGALEETGWVSAEDGLLVRDLNNNGKIDNISEVFSEYYGGRAGRDGESGEKHFRNGFEALRSLDSNHDGLFNERDSGFAQVRVWKDKNQNGITDSEELFDLKSLGITEINLAYKEKGGEYYQQNELLAEGSFSRGTVRTEQRRSGFRRKTVVTSIVDVKHYGVASVNFLANPRGNLFTQLQNGMKVETQRDGRIAATSAFTSTVTTGETLSAVDLGVQNIAAGTGDDVLYGDGQNNWLAGNLGSDTFYAGDGDDVLIIDGDDNPDNIHGGAGNDIIQVVGDKGITIDLHAAEVEAMQGGRGNDVIYSSGNSTIYVRGGDGDDIILGSAANDALSGENGSDTLSGQAGDDVLRGHRGNDYLSGDDGNDLMWGGSDDDVLLGGAGNDMLSGDGGDDFLDGGEGEDIVEYSGNLEDYQFTEVEGGLLISDKVQGRDGTDFVRHVEKANFKNVVGYILPQNGTAIHNPLPVMDIIDKDKEGRLIDGKRPFVITQQQLLQNDFDIQGERLIVAQAFDVQGGQISVNEAREIIFTPDPNYRGVAGFKYNIIDESNHHGLVVGGKEKVGQVYFKTPDLPADPLFYQQYYLQEDNVVPVWQHYTGKNIKIGQFEPSGPFSVAEEVADYRNPELRENIDKDWLYDYEFHTREEDKVFSKHATEVAGVMVGARNGDGGVGVAYHATTASHWVGADTSSLLKMKNYDIANHSWGNNVNFAKQILAKDKAKQSEMDAWMNERYLTALKEGRDGLGTVIVNSAGNERLKGGNANYSYLTSNPYTIVVGSVQLKAQGLSEVAGYSNAGASVLVSAHGSDVVSSSRRLVNKNGGVLGESYSTVDGTSFSAPIVSGVVALMLEANPKLGYRDIQEILSLTARGDKSVGNSWQWNGDKNWNGGGRHVSHDYGYGVVDAQAAVRLAENWHKQETYKNEVRLDKIYSSGQIDFQLEDNSGHQFSVTVSNANIVLENVLVSVNLTHEQASDVIIKLISPSGTESILMNRPGWVEGSDEYTGDKDFYDSKTLQYTFNTALLKGEDPNGQWRLQVFDANTGKTGILHDWSLSLYGSSDDGGDTYIYTDEYQSVEGKNRLSDTDGGFDVINAAAVNGAVYVNLADGEAYLNSKKLSIDDPSAIEGVISGDFDDVLVGNAKRNLLIGGRGDDMLFGFEGDDILYGAQGNNKLSGGSGKDIFVINKYAGNQDIITDFKVGIDKLVLSEFSTLKRLNLQQDEKDTIIHLGDGQTVRLVNVQSESLGLDNVVITAEKFNPLFLRDYYAYGFSSSAQETGLPDVEVVYWGSAGNDRIFGGNKNDTLYGGLGDDVLVGEHSTDQPNGGNDTLYGGDGNDIVRGGAGDDILYGGNGLDSLGGDAGNDTIYLEGDESAIGYDNQLYTKPVTLNNVKFSNASATGGSGNDKFIVVKDTSKGVGRGLLKNLITDFDVNNPNEKIDISQYRGQLSLTMQEMLINGEIYSRLWFGTPGEDTQYITLKGVRNNRLEAIVKNNLTDTSPSVLERLQQTFLGTSQNDSLRGNAVGNYLDGKSGADTMEGLEGDDVYIVDNARDLVIETLNGGYDVIKSNVSYQLSDNVEELMLVGDANINATGNHDNNRLLGNAGANRLDGGLGDDVMIGGKGDDIYLVDSSLDEVVEMAGEGIDKVISSVSYTLSTHLENLTLSGEKPISGAGNGLDNVLEGNESNNRLIGYAGNDTLIGGNGSDFLMGGVGNDTYIFSRGNGNDLIKEESGNDILQFNSGINADQLWFKKSDNDLVINVIGTNDSIIIDDWYSSTHSEDHKIETIIAGDGKRLVESQIDSLVTAMANFDVPAAGQIHLSADYHAKLDTILAANWK</sequence>
<dbReference type="SUPFAM" id="SSF52743">
    <property type="entry name" value="Subtilisin-like"/>
    <property type="match status" value="1"/>
</dbReference>
<evidence type="ECO:0000313" key="7">
    <source>
        <dbReference type="EMBL" id="AFM44711.1"/>
    </source>
</evidence>
<name>I6RGY1_AVIPA</name>
<comment type="caution">
    <text evidence="5">Lacks conserved residue(s) required for the propagation of feature annotation.</text>
</comment>
<evidence type="ECO:0000256" key="1">
    <source>
        <dbReference type="ARBA" id="ARBA00022670"/>
    </source>
</evidence>
<protein>
    <submittedName>
        <fullName evidence="7">RTX toxin-like protein</fullName>
    </submittedName>
</protein>
<dbReference type="EMBL" id="JQ289154">
    <property type="protein sequence ID" value="AFM44711.1"/>
    <property type="molecule type" value="Genomic_DNA"/>
</dbReference>
<dbReference type="InterPro" id="IPR010566">
    <property type="entry name" value="Haemolys_ca-bd"/>
</dbReference>
<dbReference type="InterPro" id="IPR023828">
    <property type="entry name" value="Peptidase_S8_Ser-AS"/>
</dbReference>
<dbReference type="InterPro" id="IPR008979">
    <property type="entry name" value="Galactose-bd-like_sf"/>
</dbReference>
<evidence type="ECO:0000256" key="3">
    <source>
        <dbReference type="ARBA" id="ARBA00022825"/>
    </source>
</evidence>
<dbReference type="InterPro" id="IPR002884">
    <property type="entry name" value="P_dom"/>
</dbReference>
<organism evidence="7">
    <name type="scientific">Avibacterium paragallinarum</name>
    <name type="common">Haemophilus gallinarum</name>
    <dbReference type="NCBI Taxonomy" id="728"/>
    <lineage>
        <taxon>Bacteria</taxon>
        <taxon>Pseudomonadati</taxon>
        <taxon>Pseudomonadota</taxon>
        <taxon>Gammaproteobacteria</taxon>
        <taxon>Pasteurellales</taxon>
        <taxon>Pasteurellaceae</taxon>
        <taxon>Avibacterium</taxon>
    </lineage>
</organism>
<dbReference type="GO" id="GO:0016485">
    <property type="term" value="P:protein processing"/>
    <property type="evidence" value="ECO:0007669"/>
    <property type="project" value="TreeGrafter"/>
</dbReference>
<keyword evidence="3" id="KW-0720">Serine protease</keyword>
<proteinExistence type="inferred from homology"/>
<dbReference type="GO" id="GO:0005737">
    <property type="term" value="C:cytoplasm"/>
    <property type="evidence" value="ECO:0007669"/>
    <property type="project" value="UniProtKB-ARBA"/>
</dbReference>
<dbReference type="GO" id="GO:0005509">
    <property type="term" value="F:calcium ion binding"/>
    <property type="evidence" value="ECO:0007669"/>
    <property type="project" value="InterPro"/>
</dbReference>
<keyword evidence="2" id="KW-0378">Hydrolase</keyword>
<evidence type="ECO:0000256" key="4">
    <source>
        <dbReference type="ARBA" id="ARBA00022837"/>
    </source>
</evidence>
<dbReference type="PROSITE" id="PS00138">
    <property type="entry name" value="SUBTILASE_SER"/>
    <property type="match status" value="1"/>
</dbReference>
<keyword evidence="1" id="KW-0645">Protease</keyword>
<dbReference type="PANTHER" id="PTHR42884">
    <property type="entry name" value="PROPROTEIN CONVERTASE SUBTILISIN/KEXIN-RELATED"/>
    <property type="match status" value="1"/>
</dbReference>
<dbReference type="PANTHER" id="PTHR42884:SF14">
    <property type="entry name" value="NEUROENDOCRINE CONVERTASE 1"/>
    <property type="match status" value="1"/>
</dbReference>
<dbReference type="InterPro" id="IPR000209">
    <property type="entry name" value="Peptidase_S8/S53_dom"/>
</dbReference>
<dbReference type="InterPro" id="IPR011049">
    <property type="entry name" value="Serralysin-like_metalloprot_C"/>
</dbReference>
<dbReference type="SUPFAM" id="SSF51120">
    <property type="entry name" value="beta-Roll"/>
    <property type="match status" value="6"/>
</dbReference>
<accession>I6RGY1</accession>
<dbReference type="Gene3D" id="2.60.120.260">
    <property type="entry name" value="Galactose-binding domain-like"/>
    <property type="match status" value="1"/>
</dbReference>
<dbReference type="GO" id="GO:0016020">
    <property type="term" value="C:membrane"/>
    <property type="evidence" value="ECO:0007669"/>
    <property type="project" value="TreeGrafter"/>
</dbReference>
<dbReference type="SUPFAM" id="SSF49785">
    <property type="entry name" value="Galactose-binding domain-like"/>
    <property type="match status" value="1"/>
</dbReference>
<evidence type="ECO:0000256" key="5">
    <source>
        <dbReference type="PROSITE-ProRule" id="PRU01240"/>
    </source>
</evidence>
<dbReference type="PROSITE" id="PS00330">
    <property type="entry name" value="HEMOLYSIN_CALCIUM"/>
    <property type="match status" value="2"/>
</dbReference>
<dbReference type="PROSITE" id="PS51829">
    <property type="entry name" value="P_HOMO_B"/>
    <property type="match status" value="1"/>
</dbReference>
<gene>
    <name evidence="7" type="primary">avxIA</name>
</gene>
<dbReference type="Pfam" id="PF00082">
    <property type="entry name" value="Peptidase_S8"/>
    <property type="match status" value="1"/>
</dbReference>
<dbReference type="PRINTS" id="PR00313">
    <property type="entry name" value="CABNDNGRPT"/>
</dbReference>
<dbReference type="Gene3D" id="3.40.50.200">
    <property type="entry name" value="Peptidase S8/S53 domain"/>
    <property type="match status" value="1"/>
</dbReference>
<dbReference type="InterPro" id="IPR036852">
    <property type="entry name" value="Peptidase_S8/S53_dom_sf"/>
</dbReference>
<dbReference type="Pfam" id="PF01483">
    <property type="entry name" value="P_proprotein"/>
    <property type="match status" value="1"/>
</dbReference>
<dbReference type="PROSITE" id="PS51892">
    <property type="entry name" value="SUBTILASE"/>
    <property type="match status" value="1"/>
</dbReference>
<dbReference type="Pfam" id="PF06594">
    <property type="entry name" value="HCBP_related"/>
    <property type="match status" value="1"/>
</dbReference>
<dbReference type="InterPro" id="IPR041690">
    <property type="entry name" value="Cadherin_5"/>
</dbReference>
<dbReference type="Pfam" id="PF17892">
    <property type="entry name" value="Cadherin_5"/>
    <property type="match status" value="1"/>
</dbReference>
<comment type="similarity">
    <text evidence="5">Belongs to the peptidase S8 family.</text>
</comment>
<evidence type="ECO:0000259" key="6">
    <source>
        <dbReference type="PROSITE" id="PS51829"/>
    </source>
</evidence>
<feature type="domain" description="P/Homo B" evidence="6">
    <location>
        <begin position="1374"/>
        <end position="1514"/>
    </location>
</feature>
<dbReference type="InterPro" id="IPR018511">
    <property type="entry name" value="Hemolysin-typ_Ca-bd_CS"/>
</dbReference>
<reference evidence="7" key="1">
    <citation type="journal article" date="2012" name="Avian Dis.">
        <title>Identification and characterization of an RTX toxin-like gene and its operon from Avibacterium paragallinarum.</title>
        <authorList>
            <person name="Pan Y.-C."/>
            <person name="Tan D.-H."/>
            <person name="Shien J.-H."/>
            <person name="Liu C.-C."/>
            <person name="He Y.-S."/>
            <person name="Shen P.-C."/>
            <person name="Chang P.-C."/>
        </authorList>
    </citation>
    <scope>NUCLEOTIDE SEQUENCE</scope>
    <source>
        <strain evidence="7">H18</strain>
    </source>
</reference>
<dbReference type="GO" id="GO:0012505">
    <property type="term" value="C:endomembrane system"/>
    <property type="evidence" value="ECO:0007669"/>
    <property type="project" value="UniProtKB-ARBA"/>
</dbReference>